<sequence length="43" mass="4866">MKLEPSLVFNSSTDSVEGFVDDGFKKNSEIADHVMVWMLKGIY</sequence>
<dbReference type="EMBL" id="JAIFRP010004329">
    <property type="protein sequence ID" value="KAK2577557.1"/>
    <property type="molecule type" value="Genomic_DNA"/>
</dbReference>
<feature type="domain" description="Transposable element P transposase-like RNase H" evidence="1">
    <location>
        <begin position="1"/>
        <end position="42"/>
    </location>
</feature>
<comment type="caution">
    <text evidence="2">The sequence shown here is derived from an EMBL/GenBank/DDBJ whole genome shotgun (WGS) entry which is preliminary data.</text>
</comment>
<protein>
    <recommendedName>
        <fullName evidence="1">Transposable element P transposase-like RNase H domain-containing protein</fullName>
    </recommendedName>
</protein>
<evidence type="ECO:0000259" key="1">
    <source>
        <dbReference type="Pfam" id="PF21787"/>
    </source>
</evidence>
<dbReference type="Proteomes" id="UP001258017">
    <property type="component" value="Unassembled WGS sequence"/>
</dbReference>
<organism evidence="2 3">
    <name type="scientific">Odynerus spinipes</name>
    <dbReference type="NCBI Taxonomy" id="1348599"/>
    <lineage>
        <taxon>Eukaryota</taxon>
        <taxon>Metazoa</taxon>
        <taxon>Ecdysozoa</taxon>
        <taxon>Arthropoda</taxon>
        <taxon>Hexapoda</taxon>
        <taxon>Insecta</taxon>
        <taxon>Pterygota</taxon>
        <taxon>Neoptera</taxon>
        <taxon>Endopterygota</taxon>
        <taxon>Hymenoptera</taxon>
        <taxon>Apocrita</taxon>
        <taxon>Aculeata</taxon>
        <taxon>Vespoidea</taxon>
        <taxon>Vespidae</taxon>
        <taxon>Eumeninae</taxon>
        <taxon>Odynerus</taxon>
    </lineage>
</organism>
<evidence type="ECO:0000313" key="2">
    <source>
        <dbReference type="EMBL" id="KAK2577557.1"/>
    </source>
</evidence>
<dbReference type="InterPro" id="IPR048365">
    <property type="entry name" value="TNP-like_RNaseH_N"/>
</dbReference>
<reference evidence="2" key="2">
    <citation type="journal article" date="2023" name="Commun. Biol.">
        <title>Intrasexual cuticular hydrocarbon dimorphism in a wasp sheds light on hydrocarbon biosynthesis genes in Hymenoptera.</title>
        <authorList>
            <person name="Moris V.C."/>
            <person name="Podsiadlowski L."/>
            <person name="Martin S."/>
            <person name="Oeyen J.P."/>
            <person name="Donath A."/>
            <person name="Petersen M."/>
            <person name="Wilbrandt J."/>
            <person name="Misof B."/>
            <person name="Liedtke D."/>
            <person name="Thamm M."/>
            <person name="Scheiner R."/>
            <person name="Schmitt T."/>
            <person name="Niehuis O."/>
        </authorList>
    </citation>
    <scope>NUCLEOTIDE SEQUENCE</scope>
    <source>
        <strain evidence="2">GBR_01_08_01A</strain>
    </source>
</reference>
<accession>A0AAD9RD47</accession>
<name>A0AAD9RD47_9HYME</name>
<feature type="non-terminal residue" evidence="2">
    <location>
        <position position="43"/>
    </location>
</feature>
<keyword evidence="3" id="KW-1185">Reference proteome</keyword>
<evidence type="ECO:0000313" key="3">
    <source>
        <dbReference type="Proteomes" id="UP001258017"/>
    </source>
</evidence>
<reference evidence="2" key="1">
    <citation type="submission" date="2021-08" db="EMBL/GenBank/DDBJ databases">
        <authorList>
            <person name="Misof B."/>
            <person name="Oliver O."/>
            <person name="Podsiadlowski L."/>
            <person name="Donath A."/>
            <person name="Peters R."/>
            <person name="Mayer C."/>
            <person name="Rust J."/>
            <person name="Gunkel S."/>
            <person name="Lesny P."/>
            <person name="Martin S."/>
            <person name="Oeyen J.P."/>
            <person name="Petersen M."/>
            <person name="Panagiotis P."/>
            <person name="Wilbrandt J."/>
            <person name="Tanja T."/>
        </authorList>
    </citation>
    <scope>NUCLEOTIDE SEQUENCE</scope>
    <source>
        <strain evidence="2">GBR_01_08_01A</strain>
        <tissue evidence="2">Thorax + abdomen</tissue>
    </source>
</reference>
<gene>
    <name evidence="2" type="ORF">KPH14_012902</name>
</gene>
<dbReference type="Pfam" id="PF21787">
    <property type="entry name" value="TNP-like_RNaseH_N"/>
    <property type="match status" value="1"/>
</dbReference>
<dbReference type="AlphaFoldDB" id="A0AAD9RD47"/>
<proteinExistence type="predicted"/>